<organism evidence="18 19">
    <name type="scientific">Moraxella catarrhalis</name>
    <name type="common">Branhamella catarrhalis</name>
    <dbReference type="NCBI Taxonomy" id="480"/>
    <lineage>
        <taxon>Bacteria</taxon>
        <taxon>Pseudomonadati</taxon>
        <taxon>Pseudomonadota</taxon>
        <taxon>Gammaproteobacteria</taxon>
        <taxon>Moraxellales</taxon>
        <taxon>Moraxellaceae</taxon>
        <taxon>Moraxella</taxon>
    </lineage>
</organism>
<feature type="binding site" evidence="14 15">
    <location>
        <position position="34"/>
    </location>
    <ligand>
        <name>a divalent metal cation</name>
        <dbReference type="ChEBI" id="CHEBI:60240"/>
    </ligand>
</feature>
<dbReference type="InterPro" id="IPR036397">
    <property type="entry name" value="RNaseH_sf"/>
</dbReference>
<dbReference type="GO" id="GO:0003723">
    <property type="term" value="F:RNA binding"/>
    <property type="evidence" value="ECO:0007669"/>
    <property type="project" value="UniProtKB-UniRule"/>
</dbReference>
<evidence type="ECO:0000256" key="14">
    <source>
        <dbReference type="HAMAP-Rule" id="MF_00052"/>
    </source>
</evidence>
<keyword evidence="8 14" id="KW-0963">Cytoplasm</keyword>
<evidence type="ECO:0000256" key="7">
    <source>
        <dbReference type="ARBA" id="ARBA00019179"/>
    </source>
</evidence>
<keyword evidence="12 14" id="KW-0378">Hydrolase</keyword>
<accession>A0AB36DMG1</accession>
<dbReference type="PANTHER" id="PTHR10954">
    <property type="entry name" value="RIBONUCLEASE H2 SUBUNIT A"/>
    <property type="match status" value="1"/>
</dbReference>
<dbReference type="HAMAP" id="MF_00052_B">
    <property type="entry name" value="RNase_HII_B"/>
    <property type="match status" value="1"/>
</dbReference>
<keyword evidence="9 14" id="KW-0540">Nuclease</keyword>
<dbReference type="NCBIfam" id="NF000595">
    <property type="entry name" value="PRK00015.1-3"/>
    <property type="match status" value="1"/>
</dbReference>
<evidence type="ECO:0000256" key="11">
    <source>
        <dbReference type="ARBA" id="ARBA00022759"/>
    </source>
</evidence>
<keyword evidence="13 14" id="KW-0464">Manganese</keyword>
<evidence type="ECO:0000256" key="10">
    <source>
        <dbReference type="ARBA" id="ARBA00022723"/>
    </source>
</evidence>
<dbReference type="Gene3D" id="3.30.420.10">
    <property type="entry name" value="Ribonuclease H-like superfamily/Ribonuclease H"/>
    <property type="match status" value="1"/>
</dbReference>
<name>A0AB36DMG1_MORCA</name>
<evidence type="ECO:0000259" key="17">
    <source>
        <dbReference type="PROSITE" id="PS51975"/>
    </source>
</evidence>
<dbReference type="Proteomes" id="UP000078295">
    <property type="component" value="Unassembled WGS sequence"/>
</dbReference>
<dbReference type="GO" id="GO:0030145">
    <property type="term" value="F:manganese ion binding"/>
    <property type="evidence" value="ECO:0007669"/>
    <property type="project" value="UniProtKB-UniRule"/>
</dbReference>
<evidence type="ECO:0000256" key="8">
    <source>
        <dbReference type="ARBA" id="ARBA00022490"/>
    </source>
</evidence>
<dbReference type="InterPro" id="IPR012337">
    <property type="entry name" value="RNaseH-like_sf"/>
</dbReference>
<comment type="caution">
    <text evidence="18">The sequence shown here is derived from an EMBL/GenBank/DDBJ whole genome shotgun (WGS) entry which is preliminary data.</text>
</comment>
<evidence type="ECO:0000313" key="18">
    <source>
        <dbReference type="EMBL" id="OAV25053.1"/>
    </source>
</evidence>
<dbReference type="PROSITE" id="PS51975">
    <property type="entry name" value="RNASE_H_2"/>
    <property type="match status" value="1"/>
</dbReference>
<dbReference type="GO" id="GO:0043137">
    <property type="term" value="P:DNA replication, removal of RNA primer"/>
    <property type="evidence" value="ECO:0007669"/>
    <property type="project" value="TreeGrafter"/>
</dbReference>
<evidence type="ECO:0000256" key="15">
    <source>
        <dbReference type="PROSITE-ProRule" id="PRU01319"/>
    </source>
</evidence>
<evidence type="ECO:0000256" key="3">
    <source>
        <dbReference type="ARBA" id="ARBA00004065"/>
    </source>
</evidence>
<evidence type="ECO:0000256" key="16">
    <source>
        <dbReference type="RuleBase" id="RU003515"/>
    </source>
</evidence>
<proteinExistence type="inferred from homology"/>
<dbReference type="EC" id="3.1.26.4" evidence="6 14"/>
<comment type="function">
    <text evidence="3 14 16">Endonuclease that specifically degrades the RNA of RNA-DNA hybrids.</text>
</comment>
<comment type="similarity">
    <text evidence="5 14 16">Belongs to the RNase HII family.</text>
</comment>
<dbReference type="CDD" id="cd07182">
    <property type="entry name" value="RNase_HII_bacteria_HII_like"/>
    <property type="match status" value="1"/>
</dbReference>
<evidence type="ECO:0000256" key="6">
    <source>
        <dbReference type="ARBA" id="ARBA00012180"/>
    </source>
</evidence>
<evidence type="ECO:0000256" key="1">
    <source>
        <dbReference type="ARBA" id="ARBA00000077"/>
    </source>
</evidence>
<dbReference type="InterPro" id="IPR001352">
    <property type="entry name" value="RNase_HII/HIII"/>
</dbReference>
<reference evidence="18 19" key="1">
    <citation type="journal article" date="2016" name="Genome Biol. Evol.">
        <title>Comparative Genomic Analyses of the Moraxella catarrhalis Serosensitive and Seroresistant Lineages Demonstrate Their Independent Evolution.</title>
        <authorList>
            <person name="Earl J.P."/>
            <person name="de Vries S.P."/>
            <person name="Ahmed A."/>
            <person name="Powell E."/>
            <person name="Schultz M.P."/>
            <person name="Hermans P.W."/>
            <person name="Hill D.J."/>
            <person name="Zhou Z."/>
            <person name="Constantinidou C.I."/>
            <person name="Hu F.Z."/>
            <person name="Bootsma H.J."/>
            <person name="Ehrlich G.D."/>
        </authorList>
    </citation>
    <scope>NUCLEOTIDE SEQUENCE [LARGE SCALE GENOMIC DNA]</scope>
    <source>
        <strain evidence="18 19">F23</strain>
    </source>
</reference>
<dbReference type="SUPFAM" id="SSF53098">
    <property type="entry name" value="Ribonuclease H-like"/>
    <property type="match status" value="1"/>
</dbReference>
<dbReference type="GO" id="GO:0006298">
    <property type="term" value="P:mismatch repair"/>
    <property type="evidence" value="ECO:0007669"/>
    <property type="project" value="TreeGrafter"/>
</dbReference>
<feature type="binding site" evidence="14 15">
    <location>
        <position position="33"/>
    </location>
    <ligand>
        <name>a divalent metal cation</name>
        <dbReference type="ChEBI" id="CHEBI:60240"/>
    </ligand>
</feature>
<dbReference type="Pfam" id="PF01351">
    <property type="entry name" value="RNase_HII"/>
    <property type="match status" value="1"/>
</dbReference>
<dbReference type="PANTHER" id="PTHR10954:SF18">
    <property type="entry name" value="RIBONUCLEASE HII"/>
    <property type="match status" value="1"/>
</dbReference>
<dbReference type="AlphaFoldDB" id="A0AB36DMG1"/>
<dbReference type="RefSeq" id="WP_227547662.1">
    <property type="nucleotide sequence ID" value="NZ_LXHQ01000031.1"/>
</dbReference>
<evidence type="ECO:0000256" key="9">
    <source>
        <dbReference type="ARBA" id="ARBA00022722"/>
    </source>
</evidence>
<evidence type="ECO:0000256" key="2">
    <source>
        <dbReference type="ARBA" id="ARBA00001946"/>
    </source>
</evidence>
<dbReference type="EMBL" id="LXHQ01000031">
    <property type="protein sequence ID" value="OAV25053.1"/>
    <property type="molecule type" value="Genomic_DNA"/>
</dbReference>
<dbReference type="GO" id="GO:0004523">
    <property type="term" value="F:RNA-DNA hybrid ribonuclease activity"/>
    <property type="evidence" value="ECO:0007669"/>
    <property type="project" value="UniProtKB-UniRule"/>
</dbReference>
<evidence type="ECO:0000256" key="12">
    <source>
        <dbReference type="ARBA" id="ARBA00022801"/>
    </source>
</evidence>
<evidence type="ECO:0000313" key="19">
    <source>
        <dbReference type="Proteomes" id="UP000078295"/>
    </source>
</evidence>
<protein>
    <recommendedName>
        <fullName evidence="7 14">Ribonuclease HII</fullName>
        <shortName evidence="14">RNase HII</shortName>
        <ecNumber evidence="6 14">3.1.26.4</ecNumber>
    </recommendedName>
</protein>
<comment type="subcellular location">
    <subcellularLocation>
        <location evidence="4 14">Cytoplasm</location>
    </subcellularLocation>
</comment>
<dbReference type="GO" id="GO:0032299">
    <property type="term" value="C:ribonuclease H2 complex"/>
    <property type="evidence" value="ECO:0007669"/>
    <property type="project" value="TreeGrafter"/>
</dbReference>
<dbReference type="InterPro" id="IPR024567">
    <property type="entry name" value="RNase_HII/HIII_dom"/>
</dbReference>
<evidence type="ECO:0000256" key="4">
    <source>
        <dbReference type="ARBA" id="ARBA00004496"/>
    </source>
</evidence>
<sequence>MTHTISPKLMHDCTIFTKPNAVLSSHAPIIGVDEVGRGALFGNMTVGAVVLPNELSGRFDEIDLTNTKISLLNDSKKLSEKRREQLFDIITDLALDYAIVDVPRAIIDQINIHQATMLGMKIAIETIIIKNNLNDKNTTILVDGNQLPSMNGGLGEHFHQIYAMIKGDATHSSIACASILAKVHRDRLMIQYAKSYPEYLLDKHKGYLTAKHKAAILEYGILPEHRRSFSPIRELYSQGFIHPNYWHSQS</sequence>
<gene>
    <name evidence="14" type="primary">rnhB</name>
    <name evidence="18" type="ORF">AO370_1130</name>
</gene>
<comment type="cofactor">
    <cofactor evidence="14 15">
        <name>Mn(2+)</name>
        <dbReference type="ChEBI" id="CHEBI:29035"/>
    </cofactor>
    <cofactor evidence="14 15">
        <name>Mg(2+)</name>
        <dbReference type="ChEBI" id="CHEBI:18420"/>
    </cofactor>
    <text evidence="14 15">Manganese or magnesium. Binds 1 divalent metal ion per monomer in the absence of substrate. May bind a second metal ion after substrate binding.</text>
</comment>
<evidence type="ECO:0000256" key="13">
    <source>
        <dbReference type="ARBA" id="ARBA00023211"/>
    </source>
</evidence>
<dbReference type="InterPro" id="IPR022898">
    <property type="entry name" value="RNase_HII"/>
</dbReference>
<comment type="catalytic activity">
    <reaction evidence="1 14 15 16">
        <text>Endonucleolytic cleavage to 5'-phosphomonoester.</text>
        <dbReference type="EC" id="3.1.26.4"/>
    </reaction>
</comment>
<dbReference type="GO" id="GO:0005737">
    <property type="term" value="C:cytoplasm"/>
    <property type="evidence" value="ECO:0007669"/>
    <property type="project" value="UniProtKB-SubCell"/>
</dbReference>
<feature type="domain" description="RNase H type-2" evidence="17">
    <location>
        <begin position="27"/>
        <end position="241"/>
    </location>
</feature>
<feature type="binding site" evidence="14 15">
    <location>
        <position position="143"/>
    </location>
    <ligand>
        <name>a divalent metal cation</name>
        <dbReference type="ChEBI" id="CHEBI:60240"/>
    </ligand>
</feature>
<evidence type="ECO:0000256" key="5">
    <source>
        <dbReference type="ARBA" id="ARBA00007383"/>
    </source>
</evidence>
<comment type="cofactor">
    <cofactor evidence="2">
        <name>Mg(2+)</name>
        <dbReference type="ChEBI" id="CHEBI:18420"/>
    </cofactor>
</comment>
<keyword evidence="11 14" id="KW-0255">Endonuclease</keyword>
<keyword evidence="10 14" id="KW-0479">Metal-binding</keyword>